<comment type="caution">
    <text evidence="7">The sequence shown here is derived from an EMBL/GenBank/DDBJ whole genome shotgun (WGS) entry which is preliminary data.</text>
</comment>
<dbReference type="PRINTS" id="PR00773">
    <property type="entry name" value="GRPEPROTEIN"/>
</dbReference>
<dbReference type="InterPro" id="IPR009012">
    <property type="entry name" value="GrpE_head"/>
</dbReference>
<dbReference type="GO" id="GO:0042803">
    <property type="term" value="F:protein homodimerization activity"/>
    <property type="evidence" value="ECO:0007669"/>
    <property type="project" value="InterPro"/>
</dbReference>
<dbReference type="GO" id="GO:0051082">
    <property type="term" value="F:unfolded protein binding"/>
    <property type="evidence" value="ECO:0007669"/>
    <property type="project" value="TreeGrafter"/>
</dbReference>
<sequence length="185" mass="21664">MSEEIREEEILEEKVEEKVLETDEIIQKLNAELEDYKKAYALKLAEFQNFSKRKEKELQEYKEYASKDIILKVLENLDNLERGIEASRSTEDYKTLVEGLEMTIKNFAEMLVNEGVTEVEALGKEYNAYEQHAVQVMNNPEKENNEVLMVLQKGYKLKGRVIRPAMVVINKLEEIKNNEEENNNN</sequence>
<dbReference type="PANTHER" id="PTHR21237:SF23">
    <property type="entry name" value="GRPE PROTEIN HOMOLOG, MITOCHONDRIAL"/>
    <property type="match status" value="1"/>
</dbReference>
<dbReference type="GO" id="GO:0051087">
    <property type="term" value="F:protein-folding chaperone binding"/>
    <property type="evidence" value="ECO:0007669"/>
    <property type="project" value="InterPro"/>
</dbReference>
<dbReference type="GO" id="GO:0000774">
    <property type="term" value="F:adenyl-nucleotide exchange factor activity"/>
    <property type="evidence" value="ECO:0007669"/>
    <property type="project" value="InterPro"/>
</dbReference>
<keyword evidence="8" id="KW-1185">Reference proteome</keyword>
<comment type="similarity">
    <text evidence="1 3 5">Belongs to the GrpE family.</text>
</comment>
<keyword evidence="3" id="KW-0963">Cytoplasm</keyword>
<dbReference type="CDD" id="cd00446">
    <property type="entry name" value="GrpE"/>
    <property type="match status" value="1"/>
</dbReference>
<accession>A0A7Z0TBW9</accession>
<dbReference type="InterPro" id="IPR000740">
    <property type="entry name" value="GrpE"/>
</dbReference>
<evidence type="ECO:0000313" key="7">
    <source>
        <dbReference type="EMBL" id="NYV27803.1"/>
    </source>
</evidence>
<dbReference type="PANTHER" id="PTHR21237">
    <property type="entry name" value="GRPE PROTEIN"/>
    <property type="match status" value="1"/>
</dbReference>
<dbReference type="GO" id="GO:0006457">
    <property type="term" value="P:protein folding"/>
    <property type="evidence" value="ECO:0007669"/>
    <property type="project" value="InterPro"/>
</dbReference>
<keyword evidence="3 4" id="KW-0346">Stress response</keyword>
<dbReference type="RefSeq" id="WP_067320698.1">
    <property type="nucleotide sequence ID" value="NZ_CBCRWS010000007.1"/>
</dbReference>
<dbReference type="Gene3D" id="2.30.22.10">
    <property type="entry name" value="Head domain of nucleotide exchange factor GrpE"/>
    <property type="match status" value="1"/>
</dbReference>
<gene>
    <name evidence="3" type="primary">grpE</name>
    <name evidence="7" type="ORF">HP397_03055</name>
</gene>
<reference evidence="7 8" key="1">
    <citation type="submission" date="2020-05" db="EMBL/GenBank/DDBJ databases">
        <title>Streptobacillus felis strain LHL191014123.</title>
        <authorList>
            <person name="Fawzy A."/>
            <person name="Rau J."/>
            <person name="Risse K."/>
            <person name="Schauerte N."/>
            <person name="Geiger C."/>
            <person name="Blom J."/>
            <person name="Imirzalioglu C."/>
            <person name="Falgenhauer J."/>
            <person name="Bach A."/>
            <person name="Herden C."/>
            <person name="Eisenberg T."/>
        </authorList>
    </citation>
    <scope>NUCLEOTIDE SEQUENCE [LARGE SCALE GENOMIC DNA]</scope>
    <source>
        <strain evidence="7 8">LHL191014123</strain>
    </source>
</reference>
<dbReference type="PROSITE" id="PS01071">
    <property type="entry name" value="GRPE"/>
    <property type="match status" value="1"/>
</dbReference>
<comment type="subunit">
    <text evidence="3">Homodimer.</text>
</comment>
<dbReference type="InterPro" id="IPR013805">
    <property type="entry name" value="GrpE_CC"/>
</dbReference>
<evidence type="ECO:0000313" key="8">
    <source>
        <dbReference type="Proteomes" id="UP000526184"/>
    </source>
</evidence>
<dbReference type="Pfam" id="PF01025">
    <property type="entry name" value="GrpE"/>
    <property type="match status" value="1"/>
</dbReference>
<feature type="coiled-coil region" evidence="6">
    <location>
        <begin position="12"/>
        <end position="46"/>
    </location>
</feature>
<dbReference type="SUPFAM" id="SSF58014">
    <property type="entry name" value="Coiled-coil domain of nucleotide exchange factor GrpE"/>
    <property type="match status" value="1"/>
</dbReference>
<comment type="function">
    <text evidence="3 4">Participates actively in the response to hyperosmotic and heat shock by preventing the aggregation of stress-denatured proteins, in association with DnaK and GrpE. It is the nucleotide exchange factor for DnaK and may function as a thermosensor. Unfolded proteins bind initially to DnaJ; upon interaction with the DnaJ-bound protein, DnaK hydrolyzes its bound ATP, resulting in the formation of a stable complex. GrpE releases ADP from DnaK; ATP binding to DnaK triggers the release of the substrate protein, thus completing the reaction cycle. Several rounds of ATP-dependent interactions between DnaJ, DnaK and GrpE are required for fully efficient folding.</text>
</comment>
<organism evidence="7 8">
    <name type="scientific">Streptobacillus felis</name>
    <dbReference type="NCBI Taxonomy" id="1384509"/>
    <lineage>
        <taxon>Bacteria</taxon>
        <taxon>Fusobacteriati</taxon>
        <taxon>Fusobacteriota</taxon>
        <taxon>Fusobacteriia</taxon>
        <taxon>Fusobacteriales</taxon>
        <taxon>Leptotrichiaceae</taxon>
        <taxon>Streptobacillus</taxon>
    </lineage>
</organism>
<evidence type="ECO:0000256" key="1">
    <source>
        <dbReference type="ARBA" id="ARBA00009054"/>
    </source>
</evidence>
<evidence type="ECO:0000256" key="5">
    <source>
        <dbReference type="RuleBase" id="RU004478"/>
    </source>
</evidence>
<dbReference type="Gene3D" id="3.90.20.20">
    <property type="match status" value="1"/>
</dbReference>
<dbReference type="Proteomes" id="UP000526184">
    <property type="component" value="Unassembled WGS sequence"/>
</dbReference>
<dbReference type="HAMAP" id="MF_01151">
    <property type="entry name" value="GrpE"/>
    <property type="match status" value="1"/>
</dbReference>
<dbReference type="GO" id="GO:0005737">
    <property type="term" value="C:cytoplasm"/>
    <property type="evidence" value="ECO:0007669"/>
    <property type="project" value="UniProtKB-SubCell"/>
</dbReference>
<evidence type="ECO:0000256" key="2">
    <source>
        <dbReference type="ARBA" id="ARBA00023186"/>
    </source>
</evidence>
<evidence type="ECO:0000256" key="6">
    <source>
        <dbReference type="SAM" id="Coils"/>
    </source>
</evidence>
<dbReference type="EMBL" id="JABMKT010000012">
    <property type="protein sequence ID" value="NYV27803.1"/>
    <property type="molecule type" value="Genomic_DNA"/>
</dbReference>
<dbReference type="OrthoDB" id="9812586at2"/>
<proteinExistence type="inferred from homology"/>
<dbReference type="SUPFAM" id="SSF51064">
    <property type="entry name" value="Head domain of nucleotide exchange factor GrpE"/>
    <property type="match status" value="1"/>
</dbReference>
<protein>
    <recommendedName>
        <fullName evidence="3 4">Protein GrpE</fullName>
    </recommendedName>
    <alternativeName>
        <fullName evidence="3">HSP-70 cofactor</fullName>
    </alternativeName>
</protein>
<keyword evidence="2 3" id="KW-0143">Chaperone</keyword>
<comment type="subcellular location">
    <subcellularLocation>
        <location evidence="3">Cytoplasm</location>
    </subcellularLocation>
</comment>
<dbReference type="AlphaFoldDB" id="A0A7Z0TBW9"/>
<evidence type="ECO:0000256" key="3">
    <source>
        <dbReference type="HAMAP-Rule" id="MF_01151"/>
    </source>
</evidence>
<evidence type="ECO:0000256" key="4">
    <source>
        <dbReference type="RuleBase" id="RU000639"/>
    </source>
</evidence>
<keyword evidence="6" id="KW-0175">Coiled coil</keyword>
<name>A0A7Z0TBW9_9FUSO</name>